<dbReference type="NCBIfam" id="NF045611">
    <property type="entry name" value="small_CydP"/>
    <property type="match status" value="1"/>
</dbReference>
<comment type="caution">
    <text evidence="2">The sequence shown here is derived from an EMBL/GenBank/DDBJ whole genome shotgun (WGS) entry which is preliminary data.</text>
</comment>
<accession>A0ABU8J5N2</accession>
<organism evidence="2 3">
    <name type="scientific">Paraburkholderia bengalensis</name>
    <dbReference type="NCBI Taxonomy" id="2747562"/>
    <lineage>
        <taxon>Bacteria</taxon>
        <taxon>Pseudomonadati</taxon>
        <taxon>Pseudomonadota</taxon>
        <taxon>Betaproteobacteria</taxon>
        <taxon>Burkholderiales</taxon>
        <taxon>Burkholderiaceae</taxon>
        <taxon>Paraburkholderia</taxon>
    </lineage>
</organism>
<keyword evidence="1" id="KW-1133">Transmembrane helix</keyword>
<feature type="transmembrane region" description="Helical" evidence="1">
    <location>
        <begin position="32"/>
        <end position="51"/>
    </location>
</feature>
<evidence type="ECO:0000313" key="3">
    <source>
        <dbReference type="Proteomes" id="UP001386437"/>
    </source>
</evidence>
<keyword evidence="1" id="KW-0812">Transmembrane</keyword>
<protein>
    <submittedName>
        <fullName evidence="2">Uncharacterized protein</fullName>
    </submittedName>
</protein>
<proteinExistence type="predicted"/>
<evidence type="ECO:0000256" key="1">
    <source>
        <dbReference type="SAM" id="Phobius"/>
    </source>
</evidence>
<name>A0ABU8J5N2_9BURK</name>
<dbReference type="Proteomes" id="UP001386437">
    <property type="component" value="Unassembled WGS sequence"/>
</dbReference>
<gene>
    <name evidence="2" type="ORF">H3V53_39685</name>
</gene>
<keyword evidence="3" id="KW-1185">Reference proteome</keyword>
<keyword evidence="1" id="KW-0472">Membrane</keyword>
<sequence length="88" mass="9598">MAITLNRRNASRRMLTRRVVAWARGPTFARDIAIVLAIKFALLAALKLAFFNDPQAQNMSLPPAQVAQALFPVSVSPPPPSQGAHHAR</sequence>
<dbReference type="InterPro" id="IPR054636">
    <property type="entry name" value="CydP"/>
</dbReference>
<dbReference type="EMBL" id="JACFYJ010000147">
    <property type="protein sequence ID" value="MEI6002990.1"/>
    <property type="molecule type" value="Genomic_DNA"/>
</dbReference>
<evidence type="ECO:0000313" key="2">
    <source>
        <dbReference type="EMBL" id="MEI6002990.1"/>
    </source>
</evidence>
<reference evidence="2 3" key="1">
    <citation type="journal article" date="2022" name="Arch. Microbiol.">
        <title>Paraburkholderia bengalensis sp. nov. isolated from roots of Oryza sativa, IR64.</title>
        <authorList>
            <person name="Nag P."/>
            <person name="Mondal N."/>
            <person name="Sarkar J."/>
            <person name="Das S."/>
        </authorList>
    </citation>
    <scope>NUCLEOTIDE SEQUENCE [LARGE SCALE GENOMIC DNA]</scope>
    <source>
        <strain evidence="2 3">IR64_4_BI</strain>
    </source>
</reference>
<dbReference type="RefSeq" id="WP_054917438.1">
    <property type="nucleotide sequence ID" value="NZ_JACFYJ010000147.1"/>
</dbReference>